<accession>A0ABQ5ZDY8</accession>
<dbReference type="Pfam" id="PF13704">
    <property type="entry name" value="Glyco_tranf_2_4"/>
    <property type="match status" value="1"/>
</dbReference>
<proteinExistence type="predicted"/>
<gene>
    <name evidence="1" type="ORF">GCM10007923_00360</name>
</gene>
<organism evidence="1 2">
    <name type="scientific">Shinella yambaruensis</name>
    <dbReference type="NCBI Taxonomy" id="415996"/>
    <lineage>
        <taxon>Bacteria</taxon>
        <taxon>Pseudomonadati</taxon>
        <taxon>Pseudomonadota</taxon>
        <taxon>Alphaproteobacteria</taxon>
        <taxon>Hyphomicrobiales</taxon>
        <taxon>Rhizobiaceae</taxon>
        <taxon>Shinella</taxon>
    </lineage>
</organism>
<dbReference type="EMBL" id="BSOP01000001">
    <property type="protein sequence ID" value="GLR48832.1"/>
    <property type="molecule type" value="Genomic_DNA"/>
</dbReference>
<keyword evidence="2" id="KW-1185">Reference proteome</keyword>
<sequence length="335" mass="38935">MARKLKHRLVSSRAYNFVLSRWQNLRFGSQLRCVQNRLRKEDTCILFSCIRNEMHRIDAFHRYYRALGVDHFVFVDNGSTDGFAEWSAGKKDVSVWHTDKGYKKAGFGVHWCNALLRKHGTGKLCLTVDPDEFLVYPHMESRTLKDLGQHLKEIGRPCLHVLMLDAYSDRPIEETVMAPGDDPFGLCPYFDRDGYVQRSNYMSGTFVQGGPRLRAFNRDTPKEAPALNKMPLVWWQKHYRYQSSAHLMWPWSLNRTSAKTGIPVSGALFHFKFVSSLREKVEEEMARRQHYGGSREYKRYKENIRTTLYLEGVSVPYEGTDQLVALGLMHVGEWV</sequence>
<evidence type="ECO:0008006" key="3">
    <source>
        <dbReference type="Google" id="ProtNLM"/>
    </source>
</evidence>
<evidence type="ECO:0000313" key="2">
    <source>
        <dbReference type="Proteomes" id="UP001156702"/>
    </source>
</evidence>
<dbReference type="Proteomes" id="UP001156702">
    <property type="component" value="Unassembled WGS sequence"/>
</dbReference>
<reference evidence="2" key="1">
    <citation type="journal article" date="2019" name="Int. J. Syst. Evol. Microbiol.">
        <title>The Global Catalogue of Microorganisms (GCM) 10K type strain sequencing project: providing services to taxonomists for standard genome sequencing and annotation.</title>
        <authorList>
            <consortium name="The Broad Institute Genomics Platform"/>
            <consortium name="The Broad Institute Genome Sequencing Center for Infectious Disease"/>
            <person name="Wu L."/>
            <person name="Ma J."/>
        </authorList>
    </citation>
    <scope>NUCLEOTIDE SEQUENCE [LARGE SCALE GENOMIC DNA]</scope>
    <source>
        <strain evidence="2">NBRC 102122</strain>
    </source>
</reference>
<name>A0ABQ5ZDY8_9HYPH</name>
<comment type="caution">
    <text evidence="1">The sequence shown here is derived from an EMBL/GenBank/DDBJ whole genome shotgun (WGS) entry which is preliminary data.</text>
</comment>
<dbReference type="RefSeq" id="WP_245081899.1">
    <property type="nucleotide sequence ID" value="NZ_BSOP01000001.1"/>
</dbReference>
<evidence type="ECO:0000313" key="1">
    <source>
        <dbReference type="EMBL" id="GLR48832.1"/>
    </source>
</evidence>
<protein>
    <recommendedName>
        <fullName evidence="3">Glycosyl transferase family 2</fullName>
    </recommendedName>
</protein>